<dbReference type="AlphaFoldDB" id="A0A645CLX5"/>
<protein>
    <submittedName>
        <fullName evidence="1">Uncharacterized protein</fullName>
    </submittedName>
</protein>
<name>A0A645CLX5_9ZZZZ</name>
<sequence length="147" mass="17757">MPILILLVVGGYLLIKCIYEDAAQRKRMDDYMSRRVANGAHLPIDEEKEDAYFYELEENYKYGDKSMFPPEKLDYFAHTPGAWHLWAKSEAEEKMIAEGYAPYHEHFNYDRTVYNDHYFYRTSREGKGEQEYYRQKAMREKYNSRNF</sequence>
<reference evidence="1" key="1">
    <citation type="submission" date="2019-08" db="EMBL/GenBank/DDBJ databases">
        <authorList>
            <person name="Kucharzyk K."/>
            <person name="Murdoch R.W."/>
            <person name="Higgins S."/>
            <person name="Loffler F."/>
        </authorList>
    </citation>
    <scope>NUCLEOTIDE SEQUENCE</scope>
</reference>
<organism evidence="1">
    <name type="scientific">bioreactor metagenome</name>
    <dbReference type="NCBI Taxonomy" id="1076179"/>
    <lineage>
        <taxon>unclassified sequences</taxon>
        <taxon>metagenomes</taxon>
        <taxon>ecological metagenomes</taxon>
    </lineage>
</organism>
<dbReference type="EMBL" id="VSSQ01028290">
    <property type="protein sequence ID" value="MPM77951.1"/>
    <property type="molecule type" value="Genomic_DNA"/>
</dbReference>
<gene>
    <name evidence="1" type="ORF">SDC9_124961</name>
</gene>
<evidence type="ECO:0000313" key="1">
    <source>
        <dbReference type="EMBL" id="MPM77951.1"/>
    </source>
</evidence>
<accession>A0A645CLX5</accession>
<proteinExistence type="predicted"/>
<comment type="caution">
    <text evidence="1">The sequence shown here is derived from an EMBL/GenBank/DDBJ whole genome shotgun (WGS) entry which is preliminary data.</text>
</comment>